<dbReference type="AlphaFoldDB" id="A0A8H5LKW5"/>
<dbReference type="EMBL" id="JAACJM010000041">
    <property type="protein sequence ID" value="KAF5361265.1"/>
    <property type="molecule type" value="Genomic_DNA"/>
</dbReference>
<evidence type="ECO:0000256" key="1">
    <source>
        <dbReference type="SAM" id="MobiDB-lite"/>
    </source>
</evidence>
<feature type="region of interest" description="Disordered" evidence="1">
    <location>
        <begin position="1"/>
        <end position="30"/>
    </location>
</feature>
<sequence>MEGRELGIPSDARGGTKSKGSLTPRCLAAKPNTPRPIHTVKCPIDALMPIVSPSQQHLLKVVPMDVCLGAVMIQAMPLV</sequence>
<accession>A0A8H5LKW5</accession>
<protein>
    <submittedName>
        <fullName evidence="2">Uncharacterized protein</fullName>
    </submittedName>
</protein>
<gene>
    <name evidence="2" type="ORF">D9758_010274</name>
</gene>
<keyword evidence="3" id="KW-1185">Reference proteome</keyword>
<evidence type="ECO:0000313" key="3">
    <source>
        <dbReference type="Proteomes" id="UP000559256"/>
    </source>
</evidence>
<reference evidence="2 3" key="1">
    <citation type="journal article" date="2020" name="ISME J.">
        <title>Uncovering the hidden diversity of litter-decomposition mechanisms in mushroom-forming fungi.</title>
        <authorList>
            <person name="Floudas D."/>
            <person name="Bentzer J."/>
            <person name="Ahren D."/>
            <person name="Johansson T."/>
            <person name="Persson P."/>
            <person name="Tunlid A."/>
        </authorList>
    </citation>
    <scope>NUCLEOTIDE SEQUENCE [LARGE SCALE GENOMIC DNA]</scope>
    <source>
        <strain evidence="2 3">CBS 291.85</strain>
    </source>
</reference>
<name>A0A8H5LKW5_9AGAR</name>
<evidence type="ECO:0000313" key="2">
    <source>
        <dbReference type="EMBL" id="KAF5361265.1"/>
    </source>
</evidence>
<proteinExistence type="predicted"/>
<comment type="caution">
    <text evidence="2">The sequence shown here is derived from an EMBL/GenBank/DDBJ whole genome shotgun (WGS) entry which is preliminary data.</text>
</comment>
<dbReference type="Proteomes" id="UP000559256">
    <property type="component" value="Unassembled WGS sequence"/>
</dbReference>
<organism evidence="2 3">
    <name type="scientific">Tetrapyrgos nigripes</name>
    <dbReference type="NCBI Taxonomy" id="182062"/>
    <lineage>
        <taxon>Eukaryota</taxon>
        <taxon>Fungi</taxon>
        <taxon>Dikarya</taxon>
        <taxon>Basidiomycota</taxon>
        <taxon>Agaricomycotina</taxon>
        <taxon>Agaricomycetes</taxon>
        <taxon>Agaricomycetidae</taxon>
        <taxon>Agaricales</taxon>
        <taxon>Marasmiineae</taxon>
        <taxon>Marasmiaceae</taxon>
        <taxon>Tetrapyrgos</taxon>
    </lineage>
</organism>